<dbReference type="RefSeq" id="WP_027886860.1">
    <property type="nucleotide sequence ID" value="NZ_JBHSXZ010000002.1"/>
</dbReference>
<protein>
    <submittedName>
        <fullName evidence="2">Sporulation and spore germination</fullName>
    </submittedName>
</protein>
<comment type="caution">
    <text evidence="2">The sequence shown here is derived from an EMBL/GenBank/DDBJ whole genome shotgun (WGS) entry which is preliminary data.</text>
</comment>
<feature type="domain" description="GerMN" evidence="1">
    <location>
        <begin position="77"/>
        <end position="164"/>
    </location>
</feature>
<dbReference type="Proteomes" id="UP000266089">
    <property type="component" value="Unassembled WGS sequence"/>
</dbReference>
<organism evidence="2 3">
    <name type="scientific">Meiothermus taiwanensis</name>
    <dbReference type="NCBI Taxonomy" id="172827"/>
    <lineage>
        <taxon>Bacteria</taxon>
        <taxon>Thermotogati</taxon>
        <taxon>Deinococcota</taxon>
        <taxon>Deinococci</taxon>
        <taxon>Thermales</taxon>
        <taxon>Thermaceae</taxon>
        <taxon>Meiothermus</taxon>
    </lineage>
</organism>
<proteinExistence type="predicted"/>
<dbReference type="AlphaFoldDB" id="A0A399E7Z8"/>
<evidence type="ECO:0000313" key="2">
    <source>
        <dbReference type="EMBL" id="RIH78421.1"/>
    </source>
</evidence>
<gene>
    <name evidence="2" type="ORF">Mcate_00878</name>
</gene>
<dbReference type="InterPro" id="IPR019606">
    <property type="entry name" value="GerMN"/>
</dbReference>
<dbReference type="Pfam" id="PF10646">
    <property type="entry name" value="Germane"/>
    <property type="match status" value="1"/>
</dbReference>
<name>A0A399E7Z8_9DEIN</name>
<sequence length="177" mass="19179">MRRFLTLTNLLGLLVLLLGGWALWAQQDDGGSRSLNLPSDLDNQGSRIIRLYFAKDTGDGLVVEERTIQVAEGEYTLGRVMQELVRGPQIPGAAPLVPAGTPAPTVFLRNGTALVDLPAAYARLGYGTAGEAALIYGMASTLLEFREVEQVKFLLEGREVESLGHLSLLDPFKRAGR</sequence>
<evidence type="ECO:0000259" key="1">
    <source>
        <dbReference type="SMART" id="SM00909"/>
    </source>
</evidence>
<accession>A0A399E7Z8</accession>
<evidence type="ECO:0000313" key="3">
    <source>
        <dbReference type="Proteomes" id="UP000266089"/>
    </source>
</evidence>
<dbReference type="SMART" id="SM00909">
    <property type="entry name" value="Germane"/>
    <property type="match status" value="1"/>
</dbReference>
<reference evidence="2 3" key="1">
    <citation type="submission" date="2018-08" db="EMBL/GenBank/DDBJ databases">
        <title>Meiothermus cateniformans JCM 15151 genome sequencing project.</title>
        <authorList>
            <person name="Da Costa M.S."/>
            <person name="Albuquerque L."/>
            <person name="Raposo P."/>
            <person name="Froufe H.J.C."/>
            <person name="Barroso C.S."/>
            <person name="Egas C."/>
        </authorList>
    </citation>
    <scope>NUCLEOTIDE SEQUENCE [LARGE SCALE GENOMIC DNA]</scope>
    <source>
        <strain evidence="2 3">JCM 15151</strain>
    </source>
</reference>
<dbReference type="EMBL" id="QWKX01000015">
    <property type="protein sequence ID" value="RIH78421.1"/>
    <property type="molecule type" value="Genomic_DNA"/>
</dbReference>
<dbReference type="OrthoDB" id="34335at2"/>